<name>A0ABR0MD08_GOSAR</name>
<reference evidence="1 2" key="1">
    <citation type="submission" date="2023-03" db="EMBL/GenBank/DDBJ databases">
        <title>WGS of Gossypium arboreum.</title>
        <authorList>
            <person name="Yu D."/>
        </authorList>
    </citation>
    <scope>NUCLEOTIDE SEQUENCE [LARGE SCALE GENOMIC DNA]</scope>
    <source>
        <tissue evidence="1">Leaf</tissue>
    </source>
</reference>
<evidence type="ECO:0000313" key="1">
    <source>
        <dbReference type="EMBL" id="KAK5771103.1"/>
    </source>
</evidence>
<accession>A0ABR0MD08</accession>
<evidence type="ECO:0000313" key="2">
    <source>
        <dbReference type="Proteomes" id="UP001358586"/>
    </source>
</evidence>
<sequence>MEEDNTPRSSDILLGRPFFSTANTKIDVRSGALTMEFDGEIVKFNVYDAISHPSEILNVNRVDIIYSLVQETFESSYEDKSKMMFDDFESVNELLAPMDTKLLPSVVQAPDLKLKPLSEHLKLVFLENDETIANLKGINPFTGVHKIFLEENMKPKKEAQGQFNPNIVDVIKRESFQAHTNERI</sequence>
<organism evidence="1 2">
    <name type="scientific">Gossypium arboreum</name>
    <name type="common">Tree cotton</name>
    <name type="synonym">Gossypium nanking</name>
    <dbReference type="NCBI Taxonomy" id="29729"/>
    <lineage>
        <taxon>Eukaryota</taxon>
        <taxon>Viridiplantae</taxon>
        <taxon>Streptophyta</taxon>
        <taxon>Embryophyta</taxon>
        <taxon>Tracheophyta</taxon>
        <taxon>Spermatophyta</taxon>
        <taxon>Magnoliopsida</taxon>
        <taxon>eudicotyledons</taxon>
        <taxon>Gunneridae</taxon>
        <taxon>Pentapetalae</taxon>
        <taxon>rosids</taxon>
        <taxon>malvids</taxon>
        <taxon>Malvales</taxon>
        <taxon>Malvaceae</taxon>
        <taxon>Malvoideae</taxon>
        <taxon>Gossypium</taxon>
    </lineage>
</organism>
<gene>
    <name evidence="1" type="ORF">PVK06_047278</name>
</gene>
<dbReference type="EMBL" id="JARKNE010000013">
    <property type="protein sequence ID" value="KAK5771103.1"/>
    <property type="molecule type" value="Genomic_DNA"/>
</dbReference>
<keyword evidence="2" id="KW-1185">Reference proteome</keyword>
<protein>
    <submittedName>
        <fullName evidence="1">Uncharacterized protein</fullName>
    </submittedName>
</protein>
<comment type="caution">
    <text evidence="1">The sequence shown here is derived from an EMBL/GenBank/DDBJ whole genome shotgun (WGS) entry which is preliminary data.</text>
</comment>
<proteinExistence type="predicted"/>
<dbReference type="Proteomes" id="UP001358586">
    <property type="component" value="Chromosome 13"/>
</dbReference>